<sequence>MAFGIAVSCKAMLQLVIALRQIEVHEFATDSCSFSTIQWFRFGMATCWTVLSMHDLPLPAPETSRSIYISEGAMQMSEKKALTLAPDIQEWLAMASELPWHAVAQPTAISVFLPEKANGVPARSMSPVPLASVRLPKGRGAFRQLTFGFSGRGRVSTAADAAAGVDTLLYR</sequence>
<organism evidence="2">
    <name type="scientific">Oryza barthii</name>
    <dbReference type="NCBI Taxonomy" id="65489"/>
    <lineage>
        <taxon>Eukaryota</taxon>
        <taxon>Viridiplantae</taxon>
        <taxon>Streptophyta</taxon>
        <taxon>Embryophyta</taxon>
        <taxon>Tracheophyta</taxon>
        <taxon>Spermatophyta</taxon>
        <taxon>Magnoliopsida</taxon>
        <taxon>Liliopsida</taxon>
        <taxon>Poales</taxon>
        <taxon>Poaceae</taxon>
        <taxon>BOP clade</taxon>
        <taxon>Oryzoideae</taxon>
        <taxon>Oryzeae</taxon>
        <taxon>Oryzinae</taxon>
        <taxon>Oryza</taxon>
    </lineage>
</organism>
<dbReference type="PaxDb" id="65489-OBART02G29060.1"/>
<keyword evidence="1" id="KW-0732">Signal</keyword>
<dbReference type="AlphaFoldDB" id="A0A0D3F9B4"/>
<name>A0A0D3F9B4_9ORYZ</name>
<evidence type="ECO:0000313" key="2">
    <source>
        <dbReference type="EnsemblPlants" id="OBART02G29060.1"/>
    </source>
</evidence>
<proteinExistence type="predicted"/>
<reference evidence="2" key="1">
    <citation type="journal article" date="2009" name="Rice">
        <title>De Novo Next Generation Sequencing of Plant Genomes.</title>
        <authorList>
            <person name="Rounsley S."/>
            <person name="Marri P.R."/>
            <person name="Yu Y."/>
            <person name="He R."/>
            <person name="Sisneros N."/>
            <person name="Goicoechea J.L."/>
            <person name="Lee S.J."/>
            <person name="Angelova A."/>
            <person name="Kudrna D."/>
            <person name="Luo M."/>
            <person name="Affourtit J."/>
            <person name="Desany B."/>
            <person name="Knight J."/>
            <person name="Niazi F."/>
            <person name="Egholm M."/>
            <person name="Wing R.A."/>
        </authorList>
    </citation>
    <scope>NUCLEOTIDE SEQUENCE [LARGE SCALE GENOMIC DNA]</scope>
    <source>
        <strain evidence="2">cv. IRGC 105608</strain>
    </source>
</reference>
<feature type="signal peptide" evidence="1">
    <location>
        <begin position="1"/>
        <end position="18"/>
    </location>
</feature>
<protein>
    <submittedName>
        <fullName evidence="2">Uncharacterized protein</fullName>
    </submittedName>
</protein>
<dbReference type="HOGENOM" id="CLU_1790015_0_0_1"/>
<dbReference type="Gramene" id="OBART02G29060.1">
    <property type="protein sequence ID" value="OBART02G29060.1"/>
    <property type="gene ID" value="OBART02G29060"/>
</dbReference>
<dbReference type="Proteomes" id="UP000026960">
    <property type="component" value="Chromosome 2"/>
</dbReference>
<accession>A0A0D3F9B4</accession>
<dbReference type="EnsemblPlants" id="OBART02G29060.1">
    <property type="protein sequence ID" value="OBART02G29060.1"/>
    <property type="gene ID" value="OBART02G29060"/>
</dbReference>
<evidence type="ECO:0000313" key="3">
    <source>
        <dbReference type="Proteomes" id="UP000026960"/>
    </source>
</evidence>
<feature type="chain" id="PRO_5002261549" evidence="1">
    <location>
        <begin position="19"/>
        <end position="171"/>
    </location>
</feature>
<reference evidence="2" key="2">
    <citation type="submission" date="2015-03" db="UniProtKB">
        <authorList>
            <consortium name="EnsemblPlants"/>
        </authorList>
    </citation>
    <scope>IDENTIFICATION</scope>
</reference>
<evidence type="ECO:0000256" key="1">
    <source>
        <dbReference type="SAM" id="SignalP"/>
    </source>
</evidence>
<keyword evidence="3" id="KW-1185">Reference proteome</keyword>